<gene>
    <name evidence="3" type="ORF">B9G98_02776</name>
</gene>
<dbReference type="EMBL" id="NDIQ01000021">
    <property type="protein sequence ID" value="PRT55156.1"/>
    <property type="molecule type" value="Genomic_DNA"/>
</dbReference>
<proteinExistence type="predicted"/>
<keyword evidence="4" id="KW-1185">Reference proteome</keyword>
<feature type="signal peptide" evidence="2">
    <location>
        <begin position="1"/>
        <end position="19"/>
    </location>
</feature>
<feature type="region of interest" description="Disordered" evidence="1">
    <location>
        <begin position="180"/>
        <end position="211"/>
    </location>
</feature>
<feature type="compositionally biased region" description="Low complexity" evidence="1">
    <location>
        <begin position="187"/>
        <end position="205"/>
    </location>
</feature>
<protein>
    <submittedName>
        <fullName evidence="3">Uncharacterized protein</fullName>
    </submittedName>
</protein>
<feature type="region of interest" description="Disordered" evidence="1">
    <location>
        <begin position="384"/>
        <end position="482"/>
    </location>
</feature>
<sequence>MPSLAKQISLLVVTAAVTALTQDEFNPSLQQVGATFQSAAKAIGSNDENVFNDQLQSLVHVMEKLLDTLVDVTSPMSLDSLPSFVSAYTALESGILDYTQQIKVYQTSHPEMDKTTVGKSGLGSIIYSVQKKQFALLPENAPCKFIDAISTASNKAEDSINEVMDSNYATASLPDCVVNSDDDLLESGGPDSSSASSTGKSPVPSLTESEPTALTVTSFMDSETTITDLVSCNVCVSKKSKMTNIISSTLSPTLSKSSLYDTSKTDLNAESTATSVSSGIFRNSSTITQTTDRATTSISTPYSVLPTGPSPAPNTTEHRFTTIVTTAFTTFCPEPTTFCYGDDKCSTVTESTTLTITDCPCTVVVPLETTSTKYGPGQNMTVSVSVPQGEPVPTTELKTQSENTAVPTSGSRNETISQNPSIGTLQPTSGFLNETILQSEGRTAQPTSEHQTATGAQPTLKSQTEGVGSNPPHTKSEIVDHPTSVVNGETFTELTQAPPSGLPESVSTENVLLPGVESETGAGIMPTSEPQAAVSMVPTSEPQPGLDLVPTSTPQGAPQLANKGSKLGSVLAFVLLPLLF</sequence>
<dbReference type="GeneID" id="36516524"/>
<dbReference type="AlphaFoldDB" id="A0A2T0FJI7"/>
<evidence type="ECO:0000256" key="2">
    <source>
        <dbReference type="SAM" id="SignalP"/>
    </source>
</evidence>
<dbReference type="Proteomes" id="UP000238350">
    <property type="component" value="Unassembled WGS sequence"/>
</dbReference>
<evidence type="ECO:0000313" key="4">
    <source>
        <dbReference type="Proteomes" id="UP000238350"/>
    </source>
</evidence>
<feature type="compositionally biased region" description="Polar residues" evidence="1">
    <location>
        <begin position="396"/>
        <end position="473"/>
    </location>
</feature>
<keyword evidence="2" id="KW-0732">Signal</keyword>
<feature type="chain" id="PRO_5015530644" evidence="2">
    <location>
        <begin position="20"/>
        <end position="580"/>
    </location>
</feature>
<evidence type="ECO:0000313" key="3">
    <source>
        <dbReference type="EMBL" id="PRT55156.1"/>
    </source>
</evidence>
<reference evidence="3 4" key="1">
    <citation type="submission" date="2017-04" db="EMBL/GenBank/DDBJ databases">
        <title>Genome sequencing of [Candida] sorbophila.</title>
        <authorList>
            <person name="Ahn J.O."/>
        </authorList>
    </citation>
    <scope>NUCLEOTIDE SEQUENCE [LARGE SCALE GENOMIC DNA]</scope>
    <source>
        <strain evidence="3 4">DS02</strain>
    </source>
</reference>
<name>A0A2T0FJI7_9ASCO</name>
<organism evidence="3 4">
    <name type="scientific">Wickerhamiella sorbophila</name>
    <dbReference type="NCBI Taxonomy" id="45607"/>
    <lineage>
        <taxon>Eukaryota</taxon>
        <taxon>Fungi</taxon>
        <taxon>Dikarya</taxon>
        <taxon>Ascomycota</taxon>
        <taxon>Saccharomycotina</taxon>
        <taxon>Dipodascomycetes</taxon>
        <taxon>Dipodascales</taxon>
        <taxon>Trichomonascaceae</taxon>
        <taxon>Wickerhamiella</taxon>
    </lineage>
</organism>
<dbReference type="RefSeq" id="XP_024665101.1">
    <property type="nucleotide sequence ID" value="XM_024809333.1"/>
</dbReference>
<accession>A0A2T0FJI7</accession>
<comment type="caution">
    <text evidence="3">The sequence shown here is derived from an EMBL/GenBank/DDBJ whole genome shotgun (WGS) entry which is preliminary data.</text>
</comment>
<evidence type="ECO:0000256" key="1">
    <source>
        <dbReference type="SAM" id="MobiDB-lite"/>
    </source>
</evidence>